<reference evidence="15" key="1">
    <citation type="journal article" date="2019" name="Microbiology">
        <title>Complete Genome Sequence of an Uncultured Bacterium of the Candidate Phylum Bipolaricaulota.</title>
        <authorList>
            <person name="Kadnikov V.V."/>
            <person name="Mardanov A.V."/>
            <person name="Beletsky A.V."/>
            <person name="Frank Y.A."/>
            <person name="Karnachuk O.V."/>
            <person name="Ravin N.V."/>
        </authorList>
    </citation>
    <scope>NUCLEOTIDE SEQUENCE [LARGE SCALE GENOMIC DNA]</scope>
</reference>
<dbReference type="Proteomes" id="UP000426444">
    <property type="component" value="Chromosome"/>
</dbReference>
<keyword evidence="4" id="KW-0808">Transferase</keyword>
<keyword evidence="10" id="KW-0443">Lipid metabolism</keyword>
<dbReference type="GO" id="GO:0046872">
    <property type="term" value="F:metal ion binding"/>
    <property type="evidence" value="ECO:0007669"/>
    <property type="project" value="UniProtKB-KW"/>
</dbReference>
<dbReference type="Pfam" id="PF00781">
    <property type="entry name" value="DAGK_cat"/>
    <property type="match status" value="1"/>
</dbReference>
<dbReference type="InterPro" id="IPR050187">
    <property type="entry name" value="Lipid_Phosphate_FormReg"/>
</dbReference>
<dbReference type="Gene3D" id="3.40.50.10330">
    <property type="entry name" value="Probable inorganic polyphosphate/atp-NAD kinase, domain 1"/>
    <property type="match status" value="1"/>
</dbReference>
<comment type="similarity">
    <text evidence="2">Belongs to the diacylglycerol/lipid kinase family.</text>
</comment>
<dbReference type="PANTHER" id="PTHR12358">
    <property type="entry name" value="SPHINGOSINE KINASE"/>
    <property type="match status" value="1"/>
</dbReference>
<feature type="domain" description="DAGKc" evidence="13">
    <location>
        <begin position="4"/>
        <end position="108"/>
    </location>
</feature>
<comment type="cofactor">
    <cofactor evidence="1">
        <name>Mg(2+)</name>
        <dbReference type="ChEBI" id="CHEBI:18420"/>
    </cofactor>
</comment>
<proteinExistence type="inferred from homology"/>
<dbReference type="InterPro" id="IPR016064">
    <property type="entry name" value="NAD/diacylglycerol_kinase_sf"/>
</dbReference>
<keyword evidence="9" id="KW-0460">Magnesium</keyword>
<dbReference type="EMBL" id="CP046457">
    <property type="protein sequence ID" value="QGU00587.1"/>
    <property type="molecule type" value="Genomic_DNA"/>
</dbReference>
<dbReference type="GO" id="GO:0008654">
    <property type="term" value="P:phospholipid biosynthetic process"/>
    <property type="evidence" value="ECO:0007669"/>
    <property type="project" value="UniProtKB-KW"/>
</dbReference>
<evidence type="ECO:0000256" key="6">
    <source>
        <dbReference type="ARBA" id="ARBA00022741"/>
    </source>
</evidence>
<dbReference type="RefSeq" id="WP_156204352.1">
    <property type="nucleotide sequence ID" value="NZ_CP046457.1"/>
</dbReference>
<evidence type="ECO:0000256" key="12">
    <source>
        <dbReference type="ARBA" id="ARBA00023264"/>
    </source>
</evidence>
<dbReference type="InterPro" id="IPR001206">
    <property type="entry name" value="Diacylglycerol_kinase_cat_dom"/>
</dbReference>
<evidence type="ECO:0000256" key="2">
    <source>
        <dbReference type="ARBA" id="ARBA00005983"/>
    </source>
</evidence>
<dbReference type="SUPFAM" id="SSF111331">
    <property type="entry name" value="NAD kinase/diacylglycerol kinase-like"/>
    <property type="match status" value="1"/>
</dbReference>
<keyword evidence="6" id="KW-0547">Nucleotide-binding</keyword>
<evidence type="ECO:0000313" key="15">
    <source>
        <dbReference type="Proteomes" id="UP000426444"/>
    </source>
</evidence>
<dbReference type="InterPro" id="IPR045540">
    <property type="entry name" value="YegS/DAGK_C"/>
</dbReference>
<keyword evidence="3" id="KW-0444">Lipid biosynthesis</keyword>
<evidence type="ECO:0000256" key="8">
    <source>
        <dbReference type="ARBA" id="ARBA00022840"/>
    </source>
</evidence>
<evidence type="ECO:0000259" key="13">
    <source>
        <dbReference type="PROSITE" id="PS50146"/>
    </source>
</evidence>
<evidence type="ECO:0000256" key="5">
    <source>
        <dbReference type="ARBA" id="ARBA00022723"/>
    </source>
</evidence>
<keyword evidence="15" id="KW-1185">Reference proteome</keyword>
<keyword evidence="12" id="KW-1208">Phospholipid metabolism</keyword>
<evidence type="ECO:0000256" key="11">
    <source>
        <dbReference type="ARBA" id="ARBA00023209"/>
    </source>
</evidence>
<dbReference type="GO" id="GO:0016301">
    <property type="term" value="F:kinase activity"/>
    <property type="evidence" value="ECO:0007669"/>
    <property type="project" value="UniProtKB-KW"/>
</dbReference>
<evidence type="ECO:0000256" key="9">
    <source>
        <dbReference type="ARBA" id="ARBA00022842"/>
    </source>
</evidence>
<dbReference type="GO" id="GO:0005524">
    <property type="term" value="F:ATP binding"/>
    <property type="evidence" value="ECO:0007669"/>
    <property type="project" value="UniProtKB-KW"/>
</dbReference>
<accession>A0A6I6DL28</accession>
<keyword evidence="11" id="KW-0594">Phospholipid biosynthesis</keyword>
<name>A0A6I6DL28_9FIRM</name>
<evidence type="ECO:0000256" key="3">
    <source>
        <dbReference type="ARBA" id="ARBA00022516"/>
    </source>
</evidence>
<dbReference type="AlphaFoldDB" id="A0A6I6DL28"/>
<evidence type="ECO:0000313" key="14">
    <source>
        <dbReference type="EMBL" id="QGU00587.1"/>
    </source>
</evidence>
<dbReference type="InterPro" id="IPR005218">
    <property type="entry name" value="Diacylglycerol/lipid_kinase"/>
</dbReference>
<dbReference type="KEGG" id="salq:SYNTR_1993"/>
<keyword evidence="7" id="KW-0418">Kinase</keyword>
<evidence type="ECO:0000256" key="1">
    <source>
        <dbReference type="ARBA" id="ARBA00001946"/>
    </source>
</evidence>
<dbReference type="InterPro" id="IPR017438">
    <property type="entry name" value="ATP-NAD_kinase_N"/>
</dbReference>
<dbReference type="OrthoDB" id="9786026at2"/>
<dbReference type="Pfam" id="PF19279">
    <property type="entry name" value="YegS_C"/>
    <property type="match status" value="1"/>
</dbReference>
<keyword evidence="8" id="KW-0067">ATP-binding</keyword>
<sequence length="312" mass="34941">MNNNCTSKTLCVINPTSGNGRTKKTWTYIERQLKDEGFEFEAYVTKHPEEATHITRSALQNGFSNIIAVGGDGTINEVLNGFYIGDKRINNQSSLSIIPMGTASDFARYLKLSTKDKCIKNIFYHQKELYCDIVRTSFIDWTGKKNIRHFINVADVGVGSETVARVNRNSKILGGFWSFFLSALITVTTYKNRDITVLIDDQEVFSGKACIVAVGNCSFFGGGMKITPKAIFNDGLIDIVLVKDLGKLELLYNLPKVYKGTHLEHPKVDYYQGKKATILANEKDVYLEMDGETPGKGNIEFEILPSEIKLYI</sequence>
<evidence type="ECO:0000256" key="7">
    <source>
        <dbReference type="ARBA" id="ARBA00022777"/>
    </source>
</evidence>
<dbReference type="PANTHER" id="PTHR12358:SF106">
    <property type="entry name" value="LIPID KINASE YEGS"/>
    <property type="match status" value="1"/>
</dbReference>
<evidence type="ECO:0000256" key="10">
    <source>
        <dbReference type="ARBA" id="ARBA00023098"/>
    </source>
</evidence>
<organism evidence="14 15">
    <name type="scientific">Candidatus Syntrophocurvum alkaliphilum</name>
    <dbReference type="NCBI Taxonomy" id="2293317"/>
    <lineage>
        <taxon>Bacteria</taxon>
        <taxon>Bacillati</taxon>
        <taxon>Bacillota</taxon>
        <taxon>Clostridia</taxon>
        <taxon>Eubacteriales</taxon>
        <taxon>Syntrophomonadaceae</taxon>
        <taxon>Candidatus Syntrophocurvum</taxon>
    </lineage>
</organism>
<dbReference type="PROSITE" id="PS50146">
    <property type="entry name" value="DAGK"/>
    <property type="match status" value="1"/>
</dbReference>
<dbReference type="GO" id="GO:0005886">
    <property type="term" value="C:plasma membrane"/>
    <property type="evidence" value="ECO:0007669"/>
    <property type="project" value="TreeGrafter"/>
</dbReference>
<dbReference type="Gene3D" id="2.60.200.40">
    <property type="match status" value="1"/>
</dbReference>
<keyword evidence="5" id="KW-0479">Metal-binding</keyword>
<gene>
    <name evidence="14" type="ORF">SYNTR_1993</name>
</gene>
<protein>
    <recommendedName>
        <fullName evidence="13">DAGKc domain-containing protein</fullName>
    </recommendedName>
</protein>
<dbReference type="SMART" id="SM00046">
    <property type="entry name" value="DAGKc"/>
    <property type="match status" value="1"/>
</dbReference>
<dbReference type="NCBIfam" id="TIGR00147">
    <property type="entry name" value="YegS/Rv2252/BmrU family lipid kinase"/>
    <property type="match status" value="1"/>
</dbReference>
<evidence type="ECO:0000256" key="4">
    <source>
        <dbReference type="ARBA" id="ARBA00022679"/>
    </source>
</evidence>